<accession>A0A507AP64</accession>
<dbReference type="Pfam" id="PF00067">
    <property type="entry name" value="p450"/>
    <property type="match status" value="2"/>
</dbReference>
<evidence type="ECO:0000256" key="2">
    <source>
        <dbReference type="ARBA" id="ARBA00022723"/>
    </source>
</evidence>
<dbReference type="GO" id="GO:0006629">
    <property type="term" value="P:lipid metabolic process"/>
    <property type="evidence" value="ECO:0007669"/>
    <property type="project" value="UniProtKB-ARBA"/>
</dbReference>
<evidence type="ECO:0000313" key="8">
    <source>
        <dbReference type="EMBL" id="TPX12675.1"/>
    </source>
</evidence>
<protein>
    <recommendedName>
        <fullName evidence="10">Cytochrome P450</fullName>
    </recommendedName>
</protein>
<dbReference type="PRINTS" id="PR00463">
    <property type="entry name" value="EP450I"/>
</dbReference>
<evidence type="ECO:0000256" key="1">
    <source>
        <dbReference type="ARBA" id="ARBA00010617"/>
    </source>
</evidence>
<keyword evidence="2 5" id="KW-0479">Metal-binding</keyword>
<dbReference type="InterPro" id="IPR001128">
    <property type="entry name" value="Cyt_P450"/>
</dbReference>
<dbReference type="InParanoid" id="A0A507AP64"/>
<proteinExistence type="inferred from homology"/>
<dbReference type="OrthoDB" id="10029320at2759"/>
<dbReference type="GO" id="GO:0016705">
    <property type="term" value="F:oxidoreductase activity, acting on paired donors, with incorporation or reduction of molecular oxygen"/>
    <property type="evidence" value="ECO:0007669"/>
    <property type="project" value="InterPro"/>
</dbReference>
<dbReference type="GO" id="GO:0004497">
    <property type="term" value="F:monooxygenase activity"/>
    <property type="evidence" value="ECO:0007669"/>
    <property type="project" value="UniProtKB-KW"/>
</dbReference>
<feature type="compositionally biased region" description="Basic and acidic residues" evidence="7">
    <location>
        <begin position="20"/>
        <end position="29"/>
    </location>
</feature>
<keyword evidence="4 5" id="KW-0408">Iron</keyword>
<reference evidence="8 9" key="1">
    <citation type="submission" date="2019-06" db="EMBL/GenBank/DDBJ databases">
        <title>Draft genome sequence of the filamentous fungus Phialemoniopsis curvata isolated from diesel fuel.</title>
        <authorList>
            <person name="Varaljay V.A."/>
            <person name="Lyon W.J."/>
            <person name="Crouch A.L."/>
            <person name="Drake C.E."/>
            <person name="Hollomon J.M."/>
            <person name="Nadeau L.J."/>
            <person name="Nunn H.S."/>
            <person name="Stevenson B.S."/>
            <person name="Bojanowski C.L."/>
            <person name="Crookes-Goodson W.J."/>
        </authorList>
    </citation>
    <scope>NUCLEOTIDE SEQUENCE [LARGE SCALE GENOMIC DNA]</scope>
    <source>
        <strain evidence="8 9">D216</strain>
    </source>
</reference>
<keyword evidence="3 6" id="KW-0560">Oxidoreductase</keyword>
<feature type="region of interest" description="Disordered" evidence="7">
    <location>
        <begin position="1"/>
        <end position="33"/>
    </location>
</feature>
<dbReference type="InterPro" id="IPR036396">
    <property type="entry name" value="Cyt_P450_sf"/>
</dbReference>
<evidence type="ECO:0000256" key="3">
    <source>
        <dbReference type="ARBA" id="ARBA00023002"/>
    </source>
</evidence>
<dbReference type="InterPro" id="IPR002401">
    <property type="entry name" value="Cyt_P450_E_grp-I"/>
</dbReference>
<keyword evidence="6" id="KW-0503">Monooxygenase</keyword>
<dbReference type="EMBL" id="SKBQ01000003">
    <property type="protein sequence ID" value="TPX12675.1"/>
    <property type="molecule type" value="Genomic_DNA"/>
</dbReference>
<comment type="caution">
    <text evidence="8">The sequence shown here is derived from an EMBL/GenBank/DDBJ whole genome shotgun (WGS) entry which is preliminary data.</text>
</comment>
<dbReference type="SUPFAM" id="SSF48264">
    <property type="entry name" value="Cytochrome P450"/>
    <property type="match status" value="1"/>
</dbReference>
<organism evidence="8 9">
    <name type="scientific">Thyridium curvatum</name>
    <dbReference type="NCBI Taxonomy" id="1093900"/>
    <lineage>
        <taxon>Eukaryota</taxon>
        <taxon>Fungi</taxon>
        <taxon>Dikarya</taxon>
        <taxon>Ascomycota</taxon>
        <taxon>Pezizomycotina</taxon>
        <taxon>Sordariomycetes</taxon>
        <taxon>Sordariomycetidae</taxon>
        <taxon>Thyridiales</taxon>
        <taxon>Thyridiaceae</taxon>
        <taxon>Thyridium</taxon>
    </lineage>
</organism>
<dbReference type="AlphaFoldDB" id="A0A507AP64"/>
<evidence type="ECO:0000313" key="9">
    <source>
        <dbReference type="Proteomes" id="UP000319257"/>
    </source>
</evidence>
<gene>
    <name evidence="8" type="ORF">E0L32_000852</name>
</gene>
<evidence type="ECO:0000256" key="6">
    <source>
        <dbReference type="RuleBase" id="RU000461"/>
    </source>
</evidence>
<comment type="similarity">
    <text evidence="1 6">Belongs to the cytochrome P450 family.</text>
</comment>
<dbReference type="RefSeq" id="XP_030994386.1">
    <property type="nucleotide sequence ID" value="XM_031143393.1"/>
</dbReference>
<dbReference type="PANTHER" id="PTHR24296">
    <property type="entry name" value="CYTOCHROME P450"/>
    <property type="match status" value="1"/>
</dbReference>
<dbReference type="GeneID" id="41968299"/>
<keyword evidence="5 6" id="KW-0349">Heme</keyword>
<dbReference type="PROSITE" id="PS00086">
    <property type="entry name" value="CYTOCHROME_P450"/>
    <property type="match status" value="1"/>
</dbReference>
<comment type="cofactor">
    <cofactor evidence="5">
        <name>heme</name>
        <dbReference type="ChEBI" id="CHEBI:30413"/>
    </cofactor>
</comment>
<dbReference type="InterPro" id="IPR017972">
    <property type="entry name" value="Cyt_P450_CS"/>
</dbReference>
<evidence type="ECO:0000256" key="4">
    <source>
        <dbReference type="ARBA" id="ARBA00023004"/>
    </source>
</evidence>
<feature type="binding site" description="axial binding residue" evidence="5">
    <location>
        <position position="602"/>
    </location>
    <ligand>
        <name>heme</name>
        <dbReference type="ChEBI" id="CHEBI:30413"/>
    </ligand>
    <ligandPart>
        <name>Fe</name>
        <dbReference type="ChEBI" id="CHEBI:18248"/>
    </ligandPart>
</feature>
<dbReference type="Gene3D" id="1.10.630.10">
    <property type="entry name" value="Cytochrome P450"/>
    <property type="match status" value="1"/>
</dbReference>
<sequence length="659" mass="74939">MTATSSHDSVNAVARGSGHGRQDDPDGRVDPLAIADGDACVGQEEQWVRDGLVLGRGESNPQTSSGGVSGWKGPRFCELREVLLQVRLTSTRAPVWHQTTEDMNMSALLQGHGLLSQASVATILGYAGLLTLVVTLGLCWTYRNRAFWTSSSRNVDWIPGPKGEAFMGNAKELKTNGEASCKAWYSLYRRYGPAYEITIPFFRLHVINHPTYLEHIQKHNHKNYIRGSFARNAFSTLHRGSIFMTDGQEWAVQRKAATRAFSKQNFENHITKSLHHWLDILMRLLSNLAKEEKEFDFQELMSRFLFCLFLRLAFHEDQLALDVMSDDPKCLESLPDYVKAFDQATGLFDRRRRDPLWKITEKLSGEDKITNKAAEMFYEKVEWIINKRLTAMKEGYKYNPDDGVDILDLFIQSTTDVYRLSGMIFGFLVAGRDTTAYTTSWFIKEIYHQDNRHLDAVNKMRTEAAELGFADAFLGYSDTSKLKFTNAMWDETARLDTVSPAGQMEAAGDDILPAVPELNMPERHVKKQVERARVPYKYPLSLTLPNRGDIVSYHNYVLSRMPEIWGDDATVFNPYRWFKEDGESISYSPFKYHSWNAGPRSCLGRALATYEGISITTAILQRFDVILSNDTKTYEPLAAMNMGIKGGLPMKLKERVRKL</sequence>
<dbReference type="Proteomes" id="UP000319257">
    <property type="component" value="Unassembled WGS sequence"/>
</dbReference>
<evidence type="ECO:0000256" key="5">
    <source>
        <dbReference type="PIRSR" id="PIRSR602401-1"/>
    </source>
</evidence>
<keyword evidence="9" id="KW-1185">Reference proteome</keyword>
<dbReference type="GO" id="GO:0020037">
    <property type="term" value="F:heme binding"/>
    <property type="evidence" value="ECO:0007669"/>
    <property type="project" value="InterPro"/>
</dbReference>
<name>A0A507AP64_9PEZI</name>
<dbReference type="STRING" id="1093900.A0A507AP64"/>
<dbReference type="GO" id="GO:0005506">
    <property type="term" value="F:iron ion binding"/>
    <property type="evidence" value="ECO:0007669"/>
    <property type="project" value="InterPro"/>
</dbReference>
<evidence type="ECO:0000256" key="7">
    <source>
        <dbReference type="SAM" id="MobiDB-lite"/>
    </source>
</evidence>
<evidence type="ECO:0008006" key="10">
    <source>
        <dbReference type="Google" id="ProtNLM"/>
    </source>
</evidence>